<dbReference type="Pfam" id="PF01075">
    <property type="entry name" value="Glyco_transf_9"/>
    <property type="match status" value="1"/>
</dbReference>
<dbReference type="eggNOG" id="COG0859">
    <property type="taxonomic scope" value="Bacteria"/>
</dbReference>
<dbReference type="PATRIC" id="fig|1184267.3.peg.672"/>
<proteinExistence type="predicted"/>
<dbReference type="OrthoDB" id="9797795at2"/>
<organism evidence="3 4">
    <name type="scientific">Pseudobdellovibrio exovorus JSS</name>
    <dbReference type="NCBI Taxonomy" id="1184267"/>
    <lineage>
        <taxon>Bacteria</taxon>
        <taxon>Pseudomonadati</taxon>
        <taxon>Bdellovibrionota</taxon>
        <taxon>Bdellovibrionia</taxon>
        <taxon>Bdellovibrionales</taxon>
        <taxon>Pseudobdellovibrionaceae</taxon>
        <taxon>Pseudobdellovibrio</taxon>
    </lineage>
</organism>
<dbReference type="Proteomes" id="UP000012040">
    <property type="component" value="Chromosome"/>
</dbReference>
<dbReference type="GO" id="GO:0009244">
    <property type="term" value="P:lipopolysaccharide core region biosynthetic process"/>
    <property type="evidence" value="ECO:0007669"/>
    <property type="project" value="TreeGrafter"/>
</dbReference>
<sequence length="307" mass="34816">MKKKVLLIRLDKIGDLICSLPADQVLDSSEYDVTWIIQKGLGSVVDLGEKPRKYFELDKKDPKTSAKLLRELLQTLKPDIAISLQGPWWVNFELFKARVPIRSGVKSQWHSFLFLNKGIRQKRSLAVKHELEYNLDLVQETLDIPSTKEFHYFEIKKPEASHLLSDFGLVPKKYVVVHPGMMGSAQNWPQSEYIKLIQRLTQKGHSVVVTGTAQDEPYLDQIKAACVQHPQVIWLQSKLNLNQLVEVLAYAEYVIVPSTGVAHLAAGVGTLVKGLYSPITVQHPRRWAPRGPDVEVFMLPEVNAECF</sequence>
<dbReference type="GO" id="GO:0008713">
    <property type="term" value="F:ADP-heptose-lipopolysaccharide heptosyltransferase activity"/>
    <property type="evidence" value="ECO:0007669"/>
    <property type="project" value="TreeGrafter"/>
</dbReference>
<evidence type="ECO:0008006" key="5">
    <source>
        <dbReference type="Google" id="ProtNLM"/>
    </source>
</evidence>
<keyword evidence="2" id="KW-0808">Transferase</keyword>
<evidence type="ECO:0000256" key="2">
    <source>
        <dbReference type="ARBA" id="ARBA00022679"/>
    </source>
</evidence>
<dbReference type="SUPFAM" id="SSF53756">
    <property type="entry name" value="UDP-Glycosyltransferase/glycogen phosphorylase"/>
    <property type="match status" value="1"/>
</dbReference>
<evidence type="ECO:0000313" key="3">
    <source>
        <dbReference type="EMBL" id="AGH94883.1"/>
    </source>
</evidence>
<keyword evidence="4" id="KW-1185">Reference proteome</keyword>
<protein>
    <recommendedName>
        <fullName evidence="5">Heptosyltransferase</fullName>
    </recommendedName>
</protein>
<dbReference type="PANTHER" id="PTHR30160">
    <property type="entry name" value="TETRAACYLDISACCHARIDE 4'-KINASE-RELATED"/>
    <property type="match status" value="1"/>
</dbReference>
<name>M4V6Q1_9BACT</name>
<reference evidence="3 4" key="1">
    <citation type="journal article" date="2013" name="ISME J.">
        <title>By their genes ye shall know them: genomic signatures of predatory bacteria.</title>
        <authorList>
            <person name="Pasternak Z."/>
            <person name="Pietrokovski S."/>
            <person name="Rotem O."/>
            <person name="Gophna U."/>
            <person name="Lurie-Weinberger M.N."/>
            <person name="Jurkevitch E."/>
        </authorList>
    </citation>
    <scope>NUCLEOTIDE SEQUENCE [LARGE SCALE GENOMIC DNA]</scope>
    <source>
        <strain evidence="3 4">JSS</strain>
    </source>
</reference>
<dbReference type="EMBL" id="CP003537">
    <property type="protein sequence ID" value="AGH94883.1"/>
    <property type="molecule type" value="Genomic_DNA"/>
</dbReference>
<dbReference type="STRING" id="1184267.A11Q_663"/>
<evidence type="ECO:0000256" key="1">
    <source>
        <dbReference type="ARBA" id="ARBA00022676"/>
    </source>
</evidence>
<dbReference type="InterPro" id="IPR051199">
    <property type="entry name" value="LPS_LOS_Heptosyltrfase"/>
</dbReference>
<dbReference type="Gene3D" id="3.40.50.2000">
    <property type="entry name" value="Glycogen Phosphorylase B"/>
    <property type="match status" value="2"/>
</dbReference>
<dbReference type="InterPro" id="IPR002201">
    <property type="entry name" value="Glyco_trans_9"/>
</dbReference>
<dbReference type="KEGG" id="bex:A11Q_663"/>
<dbReference type="RefSeq" id="WP_015469373.1">
    <property type="nucleotide sequence ID" value="NC_020813.1"/>
</dbReference>
<dbReference type="CDD" id="cd03789">
    <property type="entry name" value="GT9_LPS_heptosyltransferase"/>
    <property type="match status" value="1"/>
</dbReference>
<gene>
    <name evidence="3" type="ORF">A11Q_663</name>
</gene>
<dbReference type="AlphaFoldDB" id="M4V6Q1"/>
<dbReference type="HOGENOM" id="CLU_038371_1_0_7"/>
<dbReference type="GO" id="GO:0005829">
    <property type="term" value="C:cytosol"/>
    <property type="evidence" value="ECO:0007669"/>
    <property type="project" value="TreeGrafter"/>
</dbReference>
<keyword evidence="1" id="KW-0328">Glycosyltransferase</keyword>
<accession>M4V6Q1</accession>
<evidence type="ECO:0000313" key="4">
    <source>
        <dbReference type="Proteomes" id="UP000012040"/>
    </source>
</evidence>